<keyword evidence="2" id="KW-0596">Phosphopantetheine</keyword>
<evidence type="ECO:0000256" key="1">
    <source>
        <dbReference type="ARBA" id="ARBA00005189"/>
    </source>
</evidence>
<dbReference type="Gene3D" id="3.40.50.720">
    <property type="entry name" value="NAD(P)-binding Rossmann-like Domain"/>
    <property type="match status" value="1"/>
</dbReference>
<dbReference type="GO" id="GO:0031177">
    <property type="term" value="F:phosphopantetheine binding"/>
    <property type="evidence" value="ECO:0007669"/>
    <property type="project" value="InterPro"/>
</dbReference>
<dbReference type="EMBL" id="JAAXPE010000025">
    <property type="protein sequence ID" value="NKY88123.1"/>
    <property type="molecule type" value="Genomic_DNA"/>
</dbReference>
<comment type="caution">
    <text evidence="8">The sequence shown here is derived from an EMBL/GenBank/DDBJ whole genome shotgun (WGS) entry which is preliminary data.</text>
</comment>
<gene>
    <name evidence="8" type="ORF">HGA07_21175</name>
</gene>
<dbReference type="Gene3D" id="1.10.1200.10">
    <property type="entry name" value="ACP-like"/>
    <property type="match status" value="1"/>
</dbReference>
<keyword evidence="4" id="KW-0808">Transferase</keyword>
<name>A0A7X6M0R3_9NOCA</name>
<dbReference type="Pfam" id="PF00550">
    <property type="entry name" value="PP-binding"/>
    <property type="match status" value="1"/>
</dbReference>
<dbReference type="SMART" id="SM00823">
    <property type="entry name" value="PKS_PP"/>
    <property type="match status" value="1"/>
</dbReference>
<dbReference type="FunFam" id="1.10.1200.10:FF:000007">
    <property type="entry name" value="Probable polyketide synthase pks17"/>
    <property type="match status" value="1"/>
</dbReference>
<dbReference type="GO" id="GO:0004312">
    <property type="term" value="F:fatty acid synthase activity"/>
    <property type="evidence" value="ECO:0007669"/>
    <property type="project" value="TreeGrafter"/>
</dbReference>
<evidence type="ECO:0000256" key="4">
    <source>
        <dbReference type="ARBA" id="ARBA00022679"/>
    </source>
</evidence>
<dbReference type="SUPFAM" id="SSF47336">
    <property type="entry name" value="ACP-like"/>
    <property type="match status" value="1"/>
</dbReference>
<evidence type="ECO:0000259" key="7">
    <source>
        <dbReference type="PROSITE" id="PS50075"/>
    </source>
</evidence>
<dbReference type="SMART" id="SM01294">
    <property type="entry name" value="PKS_PP_betabranch"/>
    <property type="match status" value="1"/>
</dbReference>
<proteinExistence type="predicted"/>
<dbReference type="Proteomes" id="UP000523447">
    <property type="component" value="Unassembled WGS sequence"/>
</dbReference>
<keyword evidence="6" id="KW-0443">Lipid metabolism</keyword>
<reference evidence="8 9" key="1">
    <citation type="submission" date="2020-04" db="EMBL/GenBank/DDBJ databases">
        <title>MicrobeNet Type strains.</title>
        <authorList>
            <person name="Nicholson A.C."/>
        </authorList>
    </citation>
    <scope>NUCLEOTIDE SEQUENCE [LARGE SCALE GENOMIC DNA]</scope>
    <source>
        <strain evidence="8 9">DSM 44445</strain>
    </source>
</reference>
<dbReference type="InterPro" id="IPR009081">
    <property type="entry name" value="PP-bd_ACP"/>
</dbReference>
<evidence type="ECO:0000313" key="8">
    <source>
        <dbReference type="EMBL" id="NKY88123.1"/>
    </source>
</evidence>
<dbReference type="AlphaFoldDB" id="A0A7X6M0R3"/>
<keyword evidence="3" id="KW-0597">Phosphoprotein</keyword>
<accession>A0A7X6M0R3</accession>
<sequence>MAGGLASADAARIARSGMRPLATETGIALFDAALAQPGPTVLAAQFDPAALREAAAVTDLPPMVRELAGSRPEATAAPTAQVTLDLSGMTADQQRKRVLELVRSQIAAVLGHHRPEQVEPEVNFRDQGLDSLTSMELRNRLKSVTGLPIAAATIFDHPTPAAIADHLLEHLGHSDADDAADVLALLDRTLAAVRERSADTEFRKATSARLLRVLQDLEGGGAADGARVSAESIERADIDEMFELIDEELK</sequence>
<evidence type="ECO:0000256" key="3">
    <source>
        <dbReference type="ARBA" id="ARBA00022553"/>
    </source>
</evidence>
<dbReference type="InterPro" id="IPR020806">
    <property type="entry name" value="PKS_PP-bd"/>
</dbReference>
<dbReference type="PANTHER" id="PTHR43775:SF51">
    <property type="entry name" value="INACTIVE PHENOLPHTHIOCEROL SYNTHESIS POLYKETIDE SYNTHASE TYPE I PKS1-RELATED"/>
    <property type="match status" value="1"/>
</dbReference>
<protein>
    <recommendedName>
        <fullName evidence="7">Carrier domain-containing protein</fullName>
    </recommendedName>
</protein>
<dbReference type="InterPro" id="IPR050091">
    <property type="entry name" value="PKS_NRPS_Biosynth_Enz"/>
</dbReference>
<feature type="domain" description="Carrier" evidence="7">
    <location>
        <begin position="96"/>
        <end position="171"/>
    </location>
</feature>
<dbReference type="GO" id="GO:0006633">
    <property type="term" value="P:fatty acid biosynthetic process"/>
    <property type="evidence" value="ECO:0007669"/>
    <property type="project" value="TreeGrafter"/>
</dbReference>
<evidence type="ECO:0000256" key="2">
    <source>
        <dbReference type="ARBA" id="ARBA00022450"/>
    </source>
</evidence>
<evidence type="ECO:0000256" key="5">
    <source>
        <dbReference type="ARBA" id="ARBA00022832"/>
    </source>
</evidence>
<keyword evidence="5" id="KW-0276">Fatty acid metabolism</keyword>
<keyword evidence="9" id="KW-1185">Reference proteome</keyword>
<dbReference type="PROSITE" id="PS50075">
    <property type="entry name" value="CARRIER"/>
    <property type="match status" value="1"/>
</dbReference>
<organism evidence="8 9">
    <name type="scientific">Nocardia veterana</name>
    <dbReference type="NCBI Taxonomy" id="132249"/>
    <lineage>
        <taxon>Bacteria</taxon>
        <taxon>Bacillati</taxon>
        <taxon>Actinomycetota</taxon>
        <taxon>Actinomycetes</taxon>
        <taxon>Mycobacteriales</taxon>
        <taxon>Nocardiaceae</taxon>
        <taxon>Nocardia</taxon>
    </lineage>
</organism>
<dbReference type="PANTHER" id="PTHR43775">
    <property type="entry name" value="FATTY ACID SYNTHASE"/>
    <property type="match status" value="1"/>
</dbReference>
<comment type="pathway">
    <text evidence="1">Lipid metabolism.</text>
</comment>
<evidence type="ECO:0000256" key="6">
    <source>
        <dbReference type="ARBA" id="ARBA00023098"/>
    </source>
</evidence>
<dbReference type="InterPro" id="IPR036736">
    <property type="entry name" value="ACP-like_sf"/>
</dbReference>
<evidence type="ECO:0000313" key="9">
    <source>
        <dbReference type="Proteomes" id="UP000523447"/>
    </source>
</evidence>